<dbReference type="Proteomes" id="UP001372338">
    <property type="component" value="Unassembled WGS sequence"/>
</dbReference>
<sequence length="240" mass="28112">MESRGFQQLQVKKVMMRKEQRSGRRSPFVPCEFEKEGDQWKKPFKWLDDQPSGFVVFANFGSSSLFEWEHIKELARGLVRSGCRFLLVVKDKKYYKYEDKKEEFSLEEVLGDELVNSAETYRRLADKFRPTEASYPFRRSLLDSRNSLDMRSSADPIQVLSIILRYYLTESWFSSTLIRGPDGPYQPPPNPINSSLQLGFQVRTLIPKLTLCTHVDWGEPVFPNWNYRNTISHILTLNPL</sequence>
<dbReference type="InterPro" id="IPR050481">
    <property type="entry name" value="UDP-glycosyltransf_plant"/>
</dbReference>
<evidence type="ECO:0000313" key="2">
    <source>
        <dbReference type="Proteomes" id="UP001372338"/>
    </source>
</evidence>
<comment type="caution">
    <text evidence="1">The sequence shown here is derived from an EMBL/GenBank/DDBJ whole genome shotgun (WGS) entry which is preliminary data.</text>
</comment>
<protein>
    <submittedName>
        <fullName evidence="1">Uncharacterized protein</fullName>
    </submittedName>
</protein>
<dbReference type="EMBL" id="JAYWIO010000007">
    <property type="protein sequence ID" value="KAK7252211.1"/>
    <property type="molecule type" value="Genomic_DNA"/>
</dbReference>
<keyword evidence="2" id="KW-1185">Reference proteome</keyword>
<dbReference type="PANTHER" id="PTHR48048">
    <property type="entry name" value="GLYCOSYLTRANSFERASE"/>
    <property type="match status" value="1"/>
</dbReference>
<evidence type="ECO:0000313" key="1">
    <source>
        <dbReference type="EMBL" id="KAK7252211.1"/>
    </source>
</evidence>
<reference evidence="1 2" key="1">
    <citation type="submission" date="2024-01" db="EMBL/GenBank/DDBJ databases">
        <title>The genomes of 5 underutilized Papilionoideae crops provide insights into root nodulation and disease resistanc.</title>
        <authorList>
            <person name="Yuan L."/>
        </authorList>
    </citation>
    <scope>NUCLEOTIDE SEQUENCE [LARGE SCALE GENOMIC DNA]</scope>
    <source>
        <strain evidence="1">ZHUSHIDOU_FW_LH</strain>
        <tissue evidence="1">Leaf</tissue>
    </source>
</reference>
<accession>A0AAN9EGZ1</accession>
<organism evidence="1 2">
    <name type="scientific">Crotalaria pallida</name>
    <name type="common">Smooth rattlebox</name>
    <name type="synonym">Crotalaria striata</name>
    <dbReference type="NCBI Taxonomy" id="3830"/>
    <lineage>
        <taxon>Eukaryota</taxon>
        <taxon>Viridiplantae</taxon>
        <taxon>Streptophyta</taxon>
        <taxon>Embryophyta</taxon>
        <taxon>Tracheophyta</taxon>
        <taxon>Spermatophyta</taxon>
        <taxon>Magnoliopsida</taxon>
        <taxon>eudicotyledons</taxon>
        <taxon>Gunneridae</taxon>
        <taxon>Pentapetalae</taxon>
        <taxon>rosids</taxon>
        <taxon>fabids</taxon>
        <taxon>Fabales</taxon>
        <taxon>Fabaceae</taxon>
        <taxon>Papilionoideae</taxon>
        <taxon>50 kb inversion clade</taxon>
        <taxon>genistoids sensu lato</taxon>
        <taxon>core genistoids</taxon>
        <taxon>Crotalarieae</taxon>
        <taxon>Crotalaria</taxon>
    </lineage>
</organism>
<name>A0AAN9EGZ1_CROPI</name>
<gene>
    <name evidence="1" type="ORF">RIF29_36008</name>
</gene>
<proteinExistence type="predicted"/>
<dbReference type="AlphaFoldDB" id="A0AAN9EGZ1"/>
<dbReference type="Gene3D" id="3.40.50.2000">
    <property type="entry name" value="Glycogen Phosphorylase B"/>
    <property type="match status" value="1"/>
</dbReference>
<dbReference type="GO" id="GO:0035251">
    <property type="term" value="F:UDP-glucosyltransferase activity"/>
    <property type="evidence" value="ECO:0007669"/>
    <property type="project" value="InterPro"/>
</dbReference>
<dbReference type="SUPFAM" id="SSF53756">
    <property type="entry name" value="UDP-Glycosyltransferase/glycogen phosphorylase"/>
    <property type="match status" value="1"/>
</dbReference>